<dbReference type="RefSeq" id="WP_262683194.1">
    <property type="nucleotide sequence ID" value="NZ_JAOQIO010000011.1"/>
</dbReference>
<reference evidence="4 5" key="1">
    <citation type="submission" date="2022-09" db="EMBL/GenBank/DDBJ databases">
        <authorList>
            <person name="Han X.L."/>
            <person name="Wang Q."/>
            <person name="Lu T."/>
        </authorList>
    </citation>
    <scope>NUCLEOTIDE SEQUENCE [LARGE SCALE GENOMIC DNA]</scope>
    <source>
        <strain evidence="4 5">WQ 127069</strain>
    </source>
</reference>
<dbReference type="PROSITE" id="PS50042">
    <property type="entry name" value="CNMP_BINDING_3"/>
    <property type="match status" value="1"/>
</dbReference>
<dbReference type="InterPro" id="IPR036259">
    <property type="entry name" value="MFS_trans_sf"/>
</dbReference>
<dbReference type="SUPFAM" id="SSF48371">
    <property type="entry name" value="ARM repeat"/>
    <property type="match status" value="1"/>
</dbReference>
<evidence type="ECO:0000259" key="3">
    <source>
        <dbReference type="PROSITE" id="PS50042"/>
    </source>
</evidence>
<gene>
    <name evidence="4" type="ORF">OB236_06040</name>
</gene>
<dbReference type="Pfam" id="PF13646">
    <property type="entry name" value="HEAT_2"/>
    <property type="match status" value="2"/>
</dbReference>
<dbReference type="InterPro" id="IPR016024">
    <property type="entry name" value="ARM-type_fold"/>
</dbReference>
<evidence type="ECO:0000313" key="4">
    <source>
        <dbReference type="EMBL" id="MCU6791688.1"/>
    </source>
</evidence>
<dbReference type="Pfam" id="PF00027">
    <property type="entry name" value="cNMP_binding"/>
    <property type="match status" value="1"/>
</dbReference>
<feature type="domain" description="Cyclic nucleotide-binding" evidence="3">
    <location>
        <begin position="885"/>
        <end position="989"/>
    </location>
</feature>
<keyword evidence="2" id="KW-0812">Transmembrane</keyword>
<feature type="transmembrane region" description="Helical" evidence="2">
    <location>
        <begin position="55"/>
        <end position="75"/>
    </location>
</feature>
<dbReference type="Proteomes" id="UP001652445">
    <property type="component" value="Unassembled WGS sequence"/>
</dbReference>
<dbReference type="EMBL" id="JAOQIO010000011">
    <property type="protein sequence ID" value="MCU6791688.1"/>
    <property type="molecule type" value="Genomic_DNA"/>
</dbReference>
<organism evidence="4 5">
    <name type="scientific">Paenibacillus baimaensis</name>
    <dbReference type="NCBI Taxonomy" id="2982185"/>
    <lineage>
        <taxon>Bacteria</taxon>
        <taxon>Bacillati</taxon>
        <taxon>Bacillota</taxon>
        <taxon>Bacilli</taxon>
        <taxon>Bacillales</taxon>
        <taxon>Paenibacillaceae</taxon>
        <taxon>Paenibacillus</taxon>
    </lineage>
</organism>
<evidence type="ECO:0000256" key="1">
    <source>
        <dbReference type="ARBA" id="ARBA00023159"/>
    </source>
</evidence>
<feature type="transmembrane region" description="Helical" evidence="2">
    <location>
        <begin position="150"/>
        <end position="168"/>
    </location>
</feature>
<feature type="transmembrane region" description="Helical" evidence="2">
    <location>
        <begin position="21"/>
        <end position="43"/>
    </location>
</feature>
<comment type="caution">
    <text evidence="4">The sequence shown here is derived from an EMBL/GenBank/DDBJ whole genome shotgun (WGS) entry which is preliminary data.</text>
</comment>
<dbReference type="Gene3D" id="1.20.1250.20">
    <property type="entry name" value="MFS general substrate transporter like domains"/>
    <property type="match status" value="1"/>
</dbReference>
<accession>A0ABT2UAL5</accession>
<feature type="transmembrane region" description="Helical" evidence="2">
    <location>
        <begin position="336"/>
        <end position="355"/>
    </location>
</feature>
<dbReference type="InterPro" id="IPR014710">
    <property type="entry name" value="RmlC-like_jellyroll"/>
</dbReference>
<feature type="transmembrane region" description="Helical" evidence="2">
    <location>
        <begin position="87"/>
        <end position="108"/>
    </location>
</feature>
<feature type="transmembrane region" description="Helical" evidence="2">
    <location>
        <begin position="114"/>
        <end position="138"/>
    </location>
</feature>
<feature type="transmembrane region" description="Helical" evidence="2">
    <location>
        <begin position="242"/>
        <end position="260"/>
    </location>
</feature>
<dbReference type="SMART" id="SM00100">
    <property type="entry name" value="cNMP"/>
    <property type="match status" value="1"/>
</dbReference>
<dbReference type="Gene3D" id="2.60.120.10">
    <property type="entry name" value="Jelly Rolls"/>
    <property type="match status" value="1"/>
</dbReference>
<feature type="transmembrane region" description="Helical" evidence="2">
    <location>
        <begin position="280"/>
        <end position="299"/>
    </location>
</feature>
<sequence>MAGTLFRLLGLRTEDSRKLWVMLPVFYFAGIAELLSYTAFMALFNQRFGVQFLPFVYMAEAIIMPLEGWLLAKLAEKLPKAKLMRTMYLLMTGVLLVNGLILIGFKVGGWDYQWYYPILFISSNFVVRQLTLLLWSTAFDLCPTQQAKRLMPIFVGAATVGGITAGFIAQQVGRWSGTEVVYILAPLFLLIGLFNFRKAIARYLVPLTLKDDKQLHKQELAVQGEASALSGHYYKQLIKSPFLLCAVGLMTLMPALYFLMEYQYFTTTEKAFPIERDLTAYYGLIITIQFSASLLLQTFSGRLMNWLGASNMLLAISIVFMFGFGLSALFLGTGYALAVVSATYALFYILLYYTAEPCYQLFFKMLPINQRDGIRYVSQAIAASGGILLGALLSLLHSKGILSLDSVAIIGVIVALLLIVIAWFGRSLYIKELIKSVQSFQADFSEMAVAFLGGMRSTKMLQGVLEHLHNPNDYVREVALELIGKAKDSSYLSRLVKLVDDHNPRIRVAALRAMSLQKATIQELVQVASLLEDEEVDVRVECVRLIARAGHMQSQAHYFIRLKLLDTHPRVVAEAVKALYALGSEESFSACDEAIIKLLDNGGDWAVYGCRTVADLGLSSYSDWVMSLLEDQRPAVRVAAAQCLGRLQYDEAIGSLLPMYPMADQEMRKAIIQALIDMGDKGIAALMEGLQYPNPFIWDACVAALAHLLDEARIRETLVDSCIQRLQGSNQDRALSAAIAKLKMEGLAELAEQRLNEIRDVICDAAWVVLAKLADERVVQVVRESVQDKDEEIRENGLEVLAEGLGDRKLAYALLDMLKTSTDVLDHGEIADPRAVIEQAGLGSDDWLRDIAQHALSEEEQAVMPNEKKLLTMLDKVLFLKQVSLFSNVSVDELGLIAGITQEQVFPDQALLLRQGETNSNVYLIVDGHVELSLVTSNGGEGTIGVLGAKEVFGESTALDQSVSGVTAQAIFDEVRVLSLGGEGLARLIRLYPEIGIGLLHASSARVRLLESMLMKMA</sequence>
<dbReference type="PANTHER" id="PTHR12697">
    <property type="entry name" value="PBS LYASE HEAT-LIKE PROTEIN"/>
    <property type="match status" value="1"/>
</dbReference>
<feature type="transmembrane region" description="Helical" evidence="2">
    <location>
        <begin position="376"/>
        <end position="395"/>
    </location>
</feature>
<keyword evidence="1" id="KW-0010">Activator</keyword>
<dbReference type="PANTHER" id="PTHR12697:SF5">
    <property type="entry name" value="DEOXYHYPUSINE HYDROXYLASE"/>
    <property type="match status" value="1"/>
</dbReference>
<evidence type="ECO:0000313" key="5">
    <source>
        <dbReference type="Proteomes" id="UP001652445"/>
    </source>
</evidence>
<evidence type="ECO:0000256" key="2">
    <source>
        <dbReference type="SAM" id="Phobius"/>
    </source>
</evidence>
<dbReference type="Gene3D" id="1.25.10.10">
    <property type="entry name" value="Leucine-rich Repeat Variant"/>
    <property type="match status" value="3"/>
</dbReference>
<proteinExistence type="predicted"/>
<feature type="transmembrane region" description="Helical" evidence="2">
    <location>
        <begin position="180"/>
        <end position="196"/>
    </location>
</feature>
<feature type="transmembrane region" description="Helical" evidence="2">
    <location>
        <begin position="311"/>
        <end position="330"/>
    </location>
</feature>
<dbReference type="SUPFAM" id="SSF51206">
    <property type="entry name" value="cAMP-binding domain-like"/>
    <property type="match status" value="1"/>
</dbReference>
<dbReference type="SUPFAM" id="SSF103473">
    <property type="entry name" value="MFS general substrate transporter"/>
    <property type="match status" value="1"/>
</dbReference>
<dbReference type="InterPro" id="IPR000595">
    <property type="entry name" value="cNMP-bd_dom"/>
</dbReference>
<protein>
    <submittedName>
        <fullName evidence="4">HEAT repeat domain-containing protein</fullName>
    </submittedName>
</protein>
<dbReference type="InterPro" id="IPR011989">
    <property type="entry name" value="ARM-like"/>
</dbReference>
<keyword evidence="5" id="KW-1185">Reference proteome</keyword>
<dbReference type="CDD" id="cd00038">
    <property type="entry name" value="CAP_ED"/>
    <property type="match status" value="1"/>
</dbReference>
<keyword evidence="2" id="KW-1133">Transmembrane helix</keyword>
<name>A0ABT2UAL5_9BACL</name>
<dbReference type="InterPro" id="IPR018490">
    <property type="entry name" value="cNMP-bd_dom_sf"/>
</dbReference>
<feature type="transmembrane region" description="Helical" evidence="2">
    <location>
        <begin position="407"/>
        <end position="425"/>
    </location>
</feature>
<keyword evidence="2" id="KW-0472">Membrane</keyword>